<proteinExistence type="predicted"/>
<dbReference type="FunFam" id="3.40.50.12780:FF:000012">
    <property type="entry name" value="Non-ribosomal peptide synthetase"/>
    <property type="match status" value="1"/>
</dbReference>
<dbReference type="Gene3D" id="3.30.300.30">
    <property type="match status" value="1"/>
</dbReference>
<dbReference type="Proteomes" id="UP000198582">
    <property type="component" value="Unassembled WGS sequence"/>
</dbReference>
<dbReference type="InterPro" id="IPR009081">
    <property type="entry name" value="PP-bd_ACP"/>
</dbReference>
<dbReference type="CDD" id="cd12114">
    <property type="entry name" value="A_NRPS_TlmIV_like"/>
    <property type="match status" value="1"/>
</dbReference>
<dbReference type="RefSeq" id="WP_091628322.1">
    <property type="nucleotide sequence ID" value="NZ_FOEF01000028.1"/>
</dbReference>
<dbReference type="GO" id="GO:0005737">
    <property type="term" value="C:cytoplasm"/>
    <property type="evidence" value="ECO:0007669"/>
    <property type="project" value="TreeGrafter"/>
</dbReference>
<dbReference type="Gene3D" id="3.30.559.10">
    <property type="entry name" value="Chloramphenicol acetyltransferase-like domain"/>
    <property type="match status" value="1"/>
</dbReference>
<dbReference type="SUPFAM" id="SSF56801">
    <property type="entry name" value="Acetyl-CoA synthetase-like"/>
    <property type="match status" value="1"/>
</dbReference>
<organism evidence="7 8">
    <name type="scientific">Amycolatopsis saalfeldensis</name>
    <dbReference type="NCBI Taxonomy" id="394193"/>
    <lineage>
        <taxon>Bacteria</taxon>
        <taxon>Bacillati</taxon>
        <taxon>Actinomycetota</taxon>
        <taxon>Actinomycetes</taxon>
        <taxon>Pseudonocardiales</taxon>
        <taxon>Pseudonocardiaceae</taxon>
        <taxon>Amycolatopsis</taxon>
    </lineage>
</organism>
<dbReference type="SUPFAM" id="SSF53474">
    <property type="entry name" value="alpha/beta-Hydrolases"/>
    <property type="match status" value="1"/>
</dbReference>
<dbReference type="EMBL" id="FOEF01000028">
    <property type="protein sequence ID" value="SEP53568.1"/>
    <property type="molecule type" value="Genomic_DNA"/>
</dbReference>
<dbReference type="OrthoDB" id="2472181at2"/>
<name>A0A1H8YQC2_9PSEU</name>
<dbReference type="InterPro" id="IPR041464">
    <property type="entry name" value="TubC_N"/>
</dbReference>
<dbReference type="Gene3D" id="1.10.1200.10">
    <property type="entry name" value="ACP-like"/>
    <property type="match status" value="1"/>
</dbReference>
<dbReference type="SMART" id="SM00824">
    <property type="entry name" value="PKS_TE"/>
    <property type="match status" value="1"/>
</dbReference>
<dbReference type="InterPro" id="IPR042099">
    <property type="entry name" value="ANL_N_sf"/>
</dbReference>
<dbReference type="InterPro" id="IPR023213">
    <property type="entry name" value="CAT-like_dom_sf"/>
</dbReference>
<gene>
    <name evidence="7" type="ORF">SAMN04489732_12855</name>
</gene>
<dbReference type="Gene3D" id="1.10.10.1830">
    <property type="entry name" value="Non-ribosomal peptide synthase, adenylation domain"/>
    <property type="match status" value="1"/>
</dbReference>
<dbReference type="InterPro" id="IPR036736">
    <property type="entry name" value="ACP-like_sf"/>
</dbReference>
<comment type="cofactor">
    <cofactor evidence="1">
        <name>pantetheine 4'-phosphate</name>
        <dbReference type="ChEBI" id="CHEBI:47942"/>
    </cofactor>
</comment>
<protein>
    <submittedName>
        <fullName evidence="7">Phosphopantetheine attachment site</fullName>
    </submittedName>
</protein>
<dbReference type="InterPro" id="IPR000873">
    <property type="entry name" value="AMP-dep_synth/lig_dom"/>
</dbReference>
<dbReference type="PANTHER" id="PTHR45527:SF10">
    <property type="entry name" value="PYOCHELIN SYNTHASE PCHF"/>
    <property type="match status" value="1"/>
</dbReference>
<dbReference type="InterPro" id="IPR020802">
    <property type="entry name" value="TesA-like"/>
</dbReference>
<evidence type="ECO:0000313" key="7">
    <source>
        <dbReference type="EMBL" id="SEP53568.1"/>
    </source>
</evidence>
<dbReference type="GO" id="GO:0043041">
    <property type="term" value="P:amino acid activation for nonribosomal peptide biosynthetic process"/>
    <property type="evidence" value="ECO:0007669"/>
    <property type="project" value="TreeGrafter"/>
</dbReference>
<feature type="domain" description="Carrier" evidence="6">
    <location>
        <begin position="1034"/>
        <end position="1109"/>
    </location>
</feature>
<dbReference type="STRING" id="394193.SAMN04489732_12855"/>
<dbReference type="InterPro" id="IPR020845">
    <property type="entry name" value="AMP-binding_CS"/>
</dbReference>
<evidence type="ECO:0000256" key="3">
    <source>
        <dbReference type="ARBA" id="ARBA00022450"/>
    </source>
</evidence>
<dbReference type="InterPro" id="IPR045851">
    <property type="entry name" value="AMP-bd_C_sf"/>
</dbReference>
<evidence type="ECO:0000313" key="8">
    <source>
        <dbReference type="Proteomes" id="UP000198582"/>
    </source>
</evidence>
<keyword evidence="5" id="KW-0436">Ligase</keyword>
<evidence type="ECO:0000256" key="4">
    <source>
        <dbReference type="ARBA" id="ARBA00022553"/>
    </source>
</evidence>
<dbReference type="FunFam" id="3.40.50.980:FF:000001">
    <property type="entry name" value="Non-ribosomal peptide synthetase"/>
    <property type="match status" value="1"/>
</dbReference>
<dbReference type="PANTHER" id="PTHR45527">
    <property type="entry name" value="NONRIBOSOMAL PEPTIDE SYNTHETASE"/>
    <property type="match status" value="1"/>
</dbReference>
<dbReference type="InterPro" id="IPR010071">
    <property type="entry name" value="AA_adenyl_dom"/>
</dbReference>
<dbReference type="Pfam" id="PF00975">
    <property type="entry name" value="Thioesterase"/>
    <property type="match status" value="1"/>
</dbReference>
<dbReference type="PROSITE" id="PS00455">
    <property type="entry name" value="AMP_BINDING"/>
    <property type="match status" value="1"/>
</dbReference>
<keyword evidence="3" id="KW-0596">Phosphopantetheine</keyword>
<evidence type="ECO:0000256" key="5">
    <source>
        <dbReference type="ARBA" id="ARBA00022598"/>
    </source>
</evidence>
<dbReference type="NCBIfam" id="TIGR01733">
    <property type="entry name" value="AA-adenyl-dom"/>
    <property type="match status" value="1"/>
</dbReference>
<dbReference type="InterPro" id="IPR029058">
    <property type="entry name" value="AB_hydrolase_fold"/>
</dbReference>
<dbReference type="GO" id="GO:0016874">
    <property type="term" value="F:ligase activity"/>
    <property type="evidence" value="ECO:0007669"/>
    <property type="project" value="UniProtKB-KW"/>
</dbReference>
<sequence length="1387" mass="152387">MTTVTPLLTELAQAGVKLRLVGDDRLEVTAPRGQLADELRAAIMRQKAEIVEWLTAQRSDPEEPAELPVIVPDGDGLHQPFSPSDLQMSFLIGSREGLEYHVRPHQYMEMDFDDLDPVRFENALNRAIRRQRANLVVVRDDMMLQTVRDPSPVRVPVTDLRHLPDDEAQREIERVRAAMCRAELPLDRWPWLTMHVCLYAGGRARLHYNNNNFFTDAPATGGLLGTVLRLYHDPDLVLPELELSYRDCVTALAELEESALGRASRKYWCDRMADWPSAPNLPLAPGADSRGRSRLERREIVFPAEQWDAVKAAARKFGLTPTNVLCGIYAEVIAYWSGSRHFLLNNMMTHRLPLHPQIREVLGNFSSLYPLEVDWRHDEPFHERVRRLQNQVLADMQHVYWSGVKVLQTLNQVRKTPGRAVCPFAVGSALFVGQADRPVYSVLETPQVLLDCEFWEQRDGSLWVVWDVIEAMFPAGLMDGMLAGFNTALSLLAQGDSAWRQKAFDLLPASQRDQRDELNRPGSELTTVLLHDPLPRQAAAHGAKPAVITHDGALSYDALHRAANQLAVRLRAEGCRPGDMVAVMLPKGWQQAVAVFGALTAGGAYVPIDPAWPHDRIRYLIGDTKAVAVLTDVETGGALADLDIPVLTVEHPDEAPAGAEPGPAEREPGDLAYVIYTSGSTGKPKGAMLDHRGPANTIADINRRFGVGPGDVLFGISSLCFDLSVYDLFGAVVAGATLVLPSPAQTTPASWVGLVRAHEVTVWNSVPAIMQLAVDEAESSSLELPSLRTVLLSGDWIPVNLPERIKAVAPNAKVISLGGATEGSIWSICFPIERREPGWTSIPYGRPLANQSWHILDETGRDAPTWVPGHLHIGGAGVALGYFNDPERTGAAFVSHPRAGERLYRTGDLGRYLPSGDIEFLGRSDFQVKIQGFRVEPGEIEQALLDHRDVGRAVVVARDTASGKQLAAFVVGRDRAPAIPELRAFLAERLPAYMVPSYLTVLDHLPLTGNGKLDRRALETLEPAGQQGAGRRVEPRTATEEMLAAIWQEVLSVEAVGADDDFFELGGQSFAALRVVGLLTQRTGRRVPLGELLRRRTVAELATWLDSARDDWSPLVTLRQEAAGRPAFLVHPAGGNVLCYRRLTELVDRPVRAFQAPGPAVGRRPWEEIEGFADEYLQALLDVQPSGPYLLGGWSSGAVIAVELAHRLEQRGELVERLVVIDSPAPLASRSIDDMQTVLWFLEDLDVGFDPGLLTDARKRDLATLGDDDRLARVLDLARGSGFPDVEHTGLAETFAVFRGVVRACNRYRAPRINADVLVLRAQDGRVGEFADHPYADSPDWGWGSVSTGTVTAIAVPGTHHTLLSDPGVAGVAATIEDHLRRHRSGN</sequence>
<comment type="pathway">
    <text evidence="2">Siderophore biosynthesis.</text>
</comment>
<dbReference type="Pfam" id="PF13193">
    <property type="entry name" value="AMP-binding_C"/>
    <property type="match status" value="1"/>
</dbReference>
<dbReference type="SUPFAM" id="SSF52777">
    <property type="entry name" value="CoA-dependent acyltransferases"/>
    <property type="match status" value="2"/>
</dbReference>
<dbReference type="InterPro" id="IPR001242">
    <property type="entry name" value="Condensation_dom"/>
</dbReference>
<evidence type="ECO:0000259" key="6">
    <source>
        <dbReference type="PROSITE" id="PS50075"/>
    </source>
</evidence>
<dbReference type="Pfam" id="PF18563">
    <property type="entry name" value="TubC_N"/>
    <property type="match status" value="1"/>
</dbReference>
<dbReference type="Gene3D" id="3.40.50.12780">
    <property type="entry name" value="N-terminal domain of ligase-like"/>
    <property type="match status" value="1"/>
</dbReference>
<dbReference type="GO" id="GO:0031177">
    <property type="term" value="F:phosphopantetheine binding"/>
    <property type="evidence" value="ECO:0007669"/>
    <property type="project" value="InterPro"/>
</dbReference>
<dbReference type="SUPFAM" id="SSF47336">
    <property type="entry name" value="ACP-like"/>
    <property type="match status" value="1"/>
</dbReference>
<evidence type="ECO:0000256" key="1">
    <source>
        <dbReference type="ARBA" id="ARBA00001957"/>
    </source>
</evidence>
<dbReference type="Pfam" id="PF00668">
    <property type="entry name" value="Condensation"/>
    <property type="match status" value="1"/>
</dbReference>
<dbReference type="InterPro" id="IPR025110">
    <property type="entry name" value="AMP-bd_C"/>
</dbReference>
<dbReference type="Gene3D" id="3.30.559.30">
    <property type="entry name" value="Nonribosomal peptide synthetase, condensation domain"/>
    <property type="match status" value="1"/>
</dbReference>
<keyword evidence="4" id="KW-0597">Phosphoprotein</keyword>
<dbReference type="InterPro" id="IPR020806">
    <property type="entry name" value="PKS_PP-bd"/>
</dbReference>
<dbReference type="GO" id="GO:0008610">
    <property type="term" value="P:lipid biosynthetic process"/>
    <property type="evidence" value="ECO:0007669"/>
    <property type="project" value="UniProtKB-ARBA"/>
</dbReference>
<dbReference type="PROSITE" id="PS50075">
    <property type="entry name" value="CARRIER"/>
    <property type="match status" value="1"/>
</dbReference>
<dbReference type="InterPro" id="IPR001031">
    <property type="entry name" value="Thioesterase"/>
</dbReference>
<evidence type="ECO:0000256" key="2">
    <source>
        <dbReference type="ARBA" id="ARBA00004924"/>
    </source>
</evidence>
<reference evidence="7 8" key="1">
    <citation type="submission" date="2016-10" db="EMBL/GenBank/DDBJ databases">
        <authorList>
            <person name="de Groot N.N."/>
        </authorList>
    </citation>
    <scope>NUCLEOTIDE SEQUENCE [LARGE SCALE GENOMIC DNA]</scope>
    <source>
        <strain evidence="7 8">DSM 44993</strain>
    </source>
</reference>
<dbReference type="SMART" id="SM00823">
    <property type="entry name" value="PKS_PP"/>
    <property type="match status" value="1"/>
</dbReference>
<dbReference type="Pfam" id="PF00550">
    <property type="entry name" value="PP-binding"/>
    <property type="match status" value="1"/>
</dbReference>
<dbReference type="Gene3D" id="3.40.50.1820">
    <property type="entry name" value="alpha/beta hydrolase"/>
    <property type="match status" value="1"/>
</dbReference>
<dbReference type="Pfam" id="PF00501">
    <property type="entry name" value="AMP-binding"/>
    <property type="match status" value="1"/>
</dbReference>
<dbReference type="InterPro" id="IPR044894">
    <property type="entry name" value="TubC_N_sf"/>
</dbReference>
<keyword evidence="8" id="KW-1185">Reference proteome</keyword>
<dbReference type="GO" id="GO:0044550">
    <property type="term" value="P:secondary metabolite biosynthetic process"/>
    <property type="evidence" value="ECO:0007669"/>
    <property type="project" value="TreeGrafter"/>
</dbReference>
<dbReference type="FunFam" id="1.10.1200.10:FF:000005">
    <property type="entry name" value="Nonribosomal peptide synthetase 1"/>
    <property type="match status" value="1"/>
</dbReference>
<accession>A0A1H8YQC2</accession>